<organism evidence="2 3">
    <name type="scientific">Amborella trichopoda</name>
    <dbReference type="NCBI Taxonomy" id="13333"/>
    <lineage>
        <taxon>Eukaryota</taxon>
        <taxon>Viridiplantae</taxon>
        <taxon>Streptophyta</taxon>
        <taxon>Embryophyta</taxon>
        <taxon>Tracheophyta</taxon>
        <taxon>Spermatophyta</taxon>
        <taxon>Magnoliopsida</taxon>
        <taxon>Amborellales</taxon>
        <taxon>Amborellaceae</taxon>
        <taxon>Amborella</taxon>
    </lineage>
</organism>
<feature type="region of interest" description="Disordered" evidence="1">
    <location>
        <begin position="1"/>
        <end position="30"/>
    </location>
</feature>
<reference evidence="3" key="1">
    <citation type="journal article" date="2013" name="Science">
        <title>The Amborella genome and the evolution of flowering plants.</title>
        <authorList>
            <consortium name="Amborella Genome Project"/>
        </authorList>
    </citation>
    <scope>NUCLEOTIDE SEQUENCE [LARGE SCALE GENOMIC DNA]</scope>
</reference>
<dbReference type="Proteomes" id="UP000017836">
    <property type="component" value="Unassembled WGS sequence"/>
</dbReference>
<keyword evidence="3" id="KW-1185">Reference proteome</keyword>
<feature type="compositionally biased region" description="Polar residues" evidence="1">
    <location>
        <begin position="1"/>
        <end position="16"/>
    </location>
</feature>
<evidence type="ECO:0000313" key="3">
    <source>
        <dbReference type="Proteomes" id="UP000017836"/>
    </source>
</evidence>
<dbReference type="AlphaFoldDB" id="W1Q0G2"/>
<sequence>MEQWNSESLRESSTATVHPPHLLPDFHGSSELMEHLPSETRYGGRQETSVFSNLESDVKQLCEDFNRQSHVLEDIHRLISAAYLKYNKLSASGNMASDDQSASSVGHGQSRAV</sequence>
<feature type="region of interest" description="Disordered" evidence="1">
    <location>
        <begin position="93"/>
        <end position="113"/>
    </location>
</feature>
<accession>W1Q0G2</accession>
<evidence type="ECO:0000256" key="1">
    <source>
        <dbReference type="SAM" id="MobiDB-lite"/>
    </source>
</evidence>
<dbReference type="Gramene" id="ERN13430">
    <property type="protein sequence ID" value="ERN13430"/>
    <property type="gene ID" value="AMTR_s00041p00193180"/>
</dbReference>
<dbReference type="HOGENOM" id="CLU_2136843_0_0_1"/>
<name>W1Q0G2_AMBTC</name>
<proteinExistence type="predicted"/>
<protein>
    <submittedName>
        <fullName evidence="2">Uncharacterized protein</fullName>
    </submittedName>
</protein>
<evidence type="ECO:0000313" key="2">
    <source>
        <dbReference type="EMBL" id="ERN13430.1"/>
    </source>
</evidence>
<dbReference type="EMBL" id="KI392588">
    <property type="protein sequence ID" value="ERN13430.1"/>
    <property type="molecule type" value="Genomic_DNA"/>
</dbReference>
<gene>
    <name evidence="2" type="ORF">AMTR_s00041p00193180</name>
</gene>